<sequence>MVRFAVIGTNFITDSLLEAGAECEGFKAQAVYSRTMERAKEYAGKYGIKDCYDSLEDLAKAPDIDAVYVASPNALHASQSIQMMEAGKHVLCEKTIASNSRELKEMLEAAERNHVVLLEAMRPVFDLGFAAIQENLPRLGKIRRATFQYCQYSRRYDHFKEGIIENAFKPELSNGALMDIGVYCVHPLVKLFGKPKEVYAHGLKLSTGVDGSAVIVAMYEEMQAELLYAKITQSALPSQIQGEEASMIIREIPDTTSIEIVKRDGTSKKIDIRKKENNMYYEVKEFIRLIEEKKSAREHNQYSVWSLEIMDEARRQMGIHFPADE</sequence>
<feature type="domain" description="Gfo/Idh/MocA-like oxidoreductase N-terminal" evidence="1">
    <location>
        <begin position="2"/>
        <end position="118"/>
    </location>
</feature>
<keyword evidence="4" id="KW-1185">Reference proteome</keyword>
<dbReference type="EMBL" id="BLYI01000009">
    <property type="protein sequence ID" value="GFO84226.1"/>
    <property type="molecule type" value="Genomic_DNA"/>
</dbReference>
<evidence type="ECO:0000259" key="2">
    <source>
        <dbReference type="Pfam" id="PF22725"/>
    </source>
</evidence>
<gene>
    <name evidence="3" type="primary">yulF_1</name>
    <name evidence="3" type="ORF">ANBU17_05730</name>
</gene>
<dbReference type="Pfam" id="PF22725">
    <property type="entry name" value="GFO_IDH_MocA_C3"/>
    <property type="match status" value="1"/>
</dbReference>
<dbReference type="Pfam" id="PF01408">
    <property type="entry name" value="GFO_IDH_MocA"/>
    <property type="match status" value="1"/>
</dbReference>
<evidence type="ECO:0000259" key="1">
    <source>
        <dbReference type="Pfam" id="PF01408"/>
    </source>
</evidence>
<dbReference type="AlphaFoldDB" id="A0A916Q720"/>
<comment type="caution">
    <text evidence="3">The sequence shown here is derived from an EMBL/GenBank/DDBJ whole genome shotgun (WGS) entry which is preliminary data.</text>
</comment>
<feature type="domain" description="GFO/IDH/MocA-like oxidoreductase" evidence="2">
    <location>
        <begin position="138"/>
        <end position="245"/>
    </location>
</feature>
<name>A0A916Q720_9FIRM</name>
<dbReference type="PANTHER" id="PTHR43054:SF1">
    <property type="entry name" value="SCYLLO-INOSITOL 2-DEHYDROGENASE (NADP(+)) IOLU"/>
    <property type="match status" value="1"/>
</dbReference>
<dbReference type="RefSeq" id="WP_201309958.1">
    <property type="nucleotide sequence ID" value="NZ_BLYI01000009.1"/>
</dbReference>
<proteinExistence type="predicted"/>
<accession>A0A916Q720</accession>
<dbReference type="Gene3D" id="3.30.360.10">
    <property type="entry name" value="Dihydrodipicolinate Reductase, domain 2"/>
    <property type="match status" value="1"/>
</dbReference>
<protein>
    <submittedName>
        <fullName evidence="3">Oxidoreductase YulF</fullName>
    </submittedName>
</protein>
<dbReference type="GO" id="GO:0000166">
    <property type="term" value="F:nucleotide binding"/>
    <property type="evidence" value="ECO:0007669"/>
    <property type="project" value="InterPro"/>
</dbReference>
<dbReference type="Proteomes" id="UP000613208">
    <property type="component" value="Unassembled WGS sequence"/>
</dbReference>
<reference evidence="3" key="1">
    <citation type="submission" date="2020-06" db="EMBL/GenBank/DDBJ databases">
        <title>Characterization of fructooligosaccharide metabolism and fructooligosaccharide-degrading enzymes in human commensal butyrate producers.</title>
        <authorList>
            <person name="Tanno H."/>
            <person name="Fujii T."/>
            <person name="Hirano K."/>
            <person name="Maeno S."/>
            <person name="Tonozuka T."/>
            <person name="Sakamoto M."/>
            <person name="Ohkuma M."/>
            <person name="Tochio T."/>
            <person name="Endo A."/>
        </authorList>
    </citation>
    <scope>NUCLEOTIDE SEQUENCE</scope>
    <source>
        <strain evidence="3">JCM 17466</strain>
    </source>
</reference>
<dbReference type="InterPro" id="IPR055170">
    <property type="entry name" value="GFO_IDH_MocA-like_dom"/>
</dbReference>
<dbReference type="InterPro" id="IPR036291">
    <property type="entry name" value="NAD(P)-bd_dom_sf"/>
</dbReference>
<dbReference type="InterPro" id="IPR000683">
    <property type="entry name" value="Gfo/Idh/MocA-like_OxRdtase_N"/>
</dbReference>
<evidence type="ECO:0000313" key="4">
    <source>
        <dbReference type="Proteomes" id="UP000613208"/>
    </source>
</evidence>
<dbReference type="SUPFAM" id="SSF51735">
    <property type="entry name" value="NAD(P)-binding Rossmann-fold domains"/>
    <property type="match status" value="1"/>
</dbReference>
<dbReference type="Gene3D" id="3.40.50.720">
    <property type="entry name" value="NAD(P)-binding Rossmann-like Domain"/>
    <property type="match status" value="1"/>
</dbReference>
<organism evidence="3 4">
    <name type="scientific">Anaerostipes butyraticus</name>
    <dbReference type="NCBI Taxonomy" id="645466"/>
    <lineage>
        <taxon>Bacteria</taxon>
        <taxon>Bacillati</taxon>
        <taxon>Bacillota</taxon>
        <taxon>Clostridia</taxon>
        <taxon>Lachnospirales</taxon>
        <taxon>Lachnospiraceae</taxon>
        <taxon>Anaerostipes</taxon>
    </lineage>
</organism>
<evidence type="ECO:0000313" key="3">
    <source>
        <dbReference type="EMBL" id="GFO84226.1"/>
    </source>
</evidence>
<dbReference type="SUPFAM" id="SSF55347">
    <property type="entry name" value="Glyceraldehyde-3-phosphate dehydrogenase-like, C-terminal domain"/>
    <property type="match status" value="1"/>
</dbReference>
<dbReference type="PANTHER" id="PTHR43054">
    <property type="match status" value="1"/>
</dbReference>